<dbReference type="AlphaFoldDB" id="A0A1Y1JAZ0"/>
<evidence type="ECO:0000313" key="2">
    <source>
        <dbReference type="EMBL" id="GAW78858.1"/>
    </source>
</evidence>
<dbReference type="GeneID" id="39745550"/>
<dbReference type="RefSeq" id="XP_028541447.1">
    <property type="nucleotide sequence ID" value="XM_028685646.1"/>
</dbReference>
<dbReference type="InterPro" id="IPR022139">
    <property type="entry name" value="Fam-L/Fam-M-like_plasmodium"/>
</dbReference>
<keyword evidence="1" id="KW-1133">Transmembrane helix</keyword>
<protein>
    <submittedName>
        <fullName evidence="2">Variable surface protein</fullName>
    </submittedName>
</protein>
<dbReference type="OrthoDB" id="10288585at2759"/>
<evidence type="ECO:0000256" key="1">
    <source>
        <dbReference type="SAM" id="Phobius"/>
    </source>
</evidence>
<feature type="transmembrane region" description="Helical" evidence="1">
    <location>
        <begin position="12"/>
        <end position="30"/>
    </location>
</feature>
<dbReference type="Pfam" id="PF12420">
    <property type="entry name" value="DUF3671"/>
    <property type="match status" value="1"/>
</dbReference>
<gene>
    <name evidence="2" type="ORF">PGO_010000</name>
</gene>
<name>A0A1Y1JAZ0_PLAGO</name>
<feature type="transmembrane region" description="Helical" evidence="1">
    <location>
        <begin position="157"/>
        <end position="177"/>
    </location>
</feature>
<keyword evidence="3" id="KW-1185">Reference proteome</keyword>
<keyword evidence="1" id="KW-0472">Membrane</keyword>
<organism evidence="2 3">
    <name type="scientific">Plasmodium gonderi</name>
    <dbReference type="NCBI Taxonomy" id="77519"/>
    <lineage>
        <taxon>Eukaryota</taxon>
        <taxon>Sar</taxon>
        <taxon>Alveolata</taxon>
        <taxon>Apicomplexa</taxon>
        <taxon>Aconoidasida</taxon>
        <taxon>Haemosporida</taxon>
        <taxon>Plasmodiidae</taxon>
        <taxon>Plasmodium</taxon>
        <taxon>Plasmodium (Plasmodium)</taxon>
    </lineage>
</organism>
<proteinExistence type="predicted"/>
<dbReference type="EMBL" id="BDQF01000001">
    <property type="protein sequence ID" value="GAW78858.1"/>
    <property type="molecule type" value="Genomic_DNA"/>
</dbReference>
<dbReference type="OMA" id="SIYCTIF"/>
<sequence length="244" mass="29148">MKFFMMRKGELIFFFKISAFLIFLWMNHYMNDVVSSSVFERESNVHMNRIIGIGRLLAKNEIQKKLKQNGLSEINSIYGKNKKTINEEYYKTTCKKKEALNHLDAYMQTYEPRYAKKKGIWKFDCSCEKKIFDIMDRINRPRKIYNETFEKKLRSNYALSFIITSLFVVIVVIFPLIKHIVDYLTKNMLQIFMKPELSIIRPVFFILLSFIFLEAIIYITMKIIKYENLKRNTGGIDSSLYCKF</sequence>
<accession>A0A1Y1JAZ0</accession>
<dbReference type="Proteomes" id="UP000195521">
    <property type="component" value="Unassembled WGS sequence"/>
</dbReference>
<reference evidence="3" key="1">
    <citation type="submission" date="2017-04" db="EMBL/GenBank/DDBJ databases">
        <title>Plasmodium gonderi genome.</title>
        <authorList>
            <person name="Arisue N."/>
            <person name="Honma H."/>
            <person name="Kawai S."/>
            <person name="Tougan T."/>
            <person name="Tanabe K."/>
            <person name="Horii T."/>
        </authorList>
    </citation>
    <scope>NUCLEOTIDE SEQUENCE [LARGE SCALE GENOMIC DNA]</scope>
    <source>
        <strain evidence="3">ATCC 30045</strain>
    </source>
</reference>
<comment type="caution">
    <text evidence="2">The sequence shown here is derived from an EMBL/GenBank/DDBJ whole genome shotgun (WGS) entry which is preliminary data.</text>
</comment>
<evidence type="ECO:0000313" key="3">
    <source>
        <dbReference type="Proteomes" id="UP000195521"/>
    </source>
</evidence>
<feature type="transmembrane region" description="Helical" evidence="1">
    <location>
        <begin position="198"/>
        <end position="221"/>
    </location>
</feature>
<keyword evidence="1" id="KW-0812">Transmembrane</keyword>